<evidence type="ECO:0000256" key="1">
    <source>
        <dbReference type="SAM" id="MobiDB-lite"/>
    </source>
</evidence>
<dbReference type="AlphaFoldDB" id="A0A0D2KNC6"/>
<accession>A0A0D2KNC6</accession>
<organism evidence="2 3">
    <name type="scientific">Hypholoma sublateritium (strain FD-334 SS-4)</name>
    <dbReference type="NCBI Taxonomy" id="945553"/>
    <lineage>
        <taxon>Eukaryota</taxon>
        <taxon>Fungi</taxon>
        <taxon>Dikarya</taxon>
        <taxon>Basidiomycota</taxon>
        <taxon>Agaricomycotina</taxon>
        <taxon>Agaricomycetes</taxon>
        <taxon>Agaricomycetidae</taxon>
        <taxon>Agaricales</taxon>
        <taxon>Agaricineae</taxon>
        <taxon>Strophariaceae</taxon>
        <taxon>Hypholoma</taxon>
    </lineage>
</organism>
<dbReference type="EMBL" id="KN817627">
    <property type="protein sequence ID" value="KJA16117.1"/>
    <property type="molecule type" value="Genomic_DNA"/>
</dbReference>
<keyword evidence="3" id="KW-1185">Reference proteome</keyword>
<dbReference type="Proteomes" id="UP000054270">
    <property type="component" value="Unassembled WGS sequence"/>
</dbReference>
<protein>
    <submittedName>
        <fullName evidence="2">Uncharacterized protein</fullName>
    </submittedName>
</protein>
<feature type="region of interest" description="Disordered" evidence="1">
    <location>
        <begin position="76"/>
        <end position="120"/>
    </location>
</feature>
<feature type="region of interest" description="Disordered" evidence="1">
    <location>
        <begin position="1"/>
        <end position="30"/>
    </location>
</feature>
<reference evidence="3" key="1">
    <citation type="submission" date="2014-04" db="EMBL/GenBank/DDBJ databases">
        <title>Evolutionary Origins and Diversification of the Mycorrhizal Mutualists.</title>
        <authorList>
            <consortium name="DOE Joint Genome Institute"/>
            <consortium name="Mycorrhizal Genomics Consortium"/>
            <person name="Kohler A."/>
            <person name="Kuo A."/>
            <person name="Nagy L.G."/>
            <person name="Floudas D."/>
            <person name="Copeland A."/>
            <person name="Barry K.W."/>
            <person name="Cichocki N."/>
            <person name="Veneault-Fourrey C."/>
            <person name="LaButti K."/>
            <person name="Lindquist E.A."/>
            <person name="Lipzen A."/>
            <person name="Lundell T."/>
            <person name="Morin E."/>
            <person name="Murat C."/>
            <person name="Riley R."/>
            <person name="Ohm R."/>
            <person name="Sun H."/>
            <person name="Tunlid A."/>
            <person name="Henrissat B."/>
            <person name="Grigoriev I.V."/>
            <person name="Hibbett D.S."/>
            <person name="Martin F."/>
        </authorList>
    </citation>
    <scope>NUCLEOTIDE SEQUENCE [LARGE SCALE GENOMIC DNA]</scope>
    <source>
        <strain evidence="3">FD-334 SS-4</strain>
    </source>
</reference>
<proteinExistence type="predicted"/>
<feature type="compositionally biased region" description="Polar residues" evidence="1">
    <location>
        <begin position="93"/>
        <end position="113"/>
    </location>
</feature>
<gene>
    <name evidence="2" type="ORF">HYPSUDRAFT_207274</name>
</gene>
<evidence type="ECO:0000313" key="2">
    <source>
        <dbReference type="EMBL" id="KJA16117.1"/>
    </source>
</evidence>
<name>A0A0D2KNC6_HYPSF</name>
<sequence length="184" mass="20472">MAPRKKNTSKCKETPVRPHPTSPVPQRQKQTYMCSCTQRCKGRLKQLTRVTYLKHAQFRELDAQKGAHASNLEALTEGAGSSGDDDMGILTQDFPQPSGTENPSHDAQPNPVSSPRLPVDPRVLPVVDENHERYECETSDLDNIFEVASLSDFRITIEFINALRSATLDGEYSNLSLSAILIYV</sequence>
<evidence type="ECO:0000313" key="3">
    <source>
        <dbReference type="Proteomes" id="UP000054270"/>
    </source>
</evidence>